<dbReference type="GO" id="GO:0005886">
    <property type="term" value="C:plasma membrane"/>
    <property type="evidence" value="ECO:0007669"/>
    <property type="project" value="TreeGrafter"/>
</dbReference>
<feature type="transmembrane region" description="Helical" evidence="2">
    <location>
        <begin position="196"/>
        <end position="217"/>
    </location>
</feature>
<dbReference type="EMBL" id="JYLN01000009">
    <property type="protein sequence ID" value="KRP69956.1"/>
    <property type="molecule type" value="Genomic_DNA"/>
</dbReference>
<dbReference type="AlphaFoldDB" id="A0A0R3AG00"/>
<dbReference type="PANTHER" id="PTHR43298:SF2">
    <property type="entry name" value="FMN_FAD EXPORTER YEEO-RELATED"/>
    <property type="match status" value="1"/>
</dbReference>
<keyword evidence="2" id="KW-0472">Membrane</keyword>
<dbReference type="GO" id="GO:0015297">
    <property type="term" value="F:antiporter activity"/>
    <property type="evidence" value="ECO:0007669"/>
    <property type="project" value="InterPro"/>
</dbReference>
<feature type="transmembrane region" description="Helical" evidence="2">
    <location>
        <begin position="390"/>
        <end position="412"/>
    </location>
</feature>
<dbReference type="RefSeq" id="WP_057703926.1">
    <property type="nucleotide sequence ID" value="NZ_JYLN01000009.1"/>
</dbReference>
<accession>A0A0R3AG00</accession>
<feature type="transmembrane region" description="Helical" evidence="2">
    <location>
        <begin position="138"/>
        <end position="159"/>
    </location>
</feature>
<feature type="transmembrane region" description="Helical" evidence="2">
    <location>
        <begin position="324"/>
        <end position="344"/>
    </location>
</feature>
<keyword evidence="1" id="KW-0813">Transport</keyword>
<gene>
    <name evidence="3" type="ORF">TX23_21555</name>
</gene>
<sequence length="452" mass="49917">MSTDILYGEPGGTNFLKDYLKSATPLVFANVINSLHSLMAVLLASSISVNAVSAIGFINRIYFVYGALVIALGAAASIKMNKMQPGKGLFFQIRPVFVSSMIFSLLCSLICFFVFFILADVIAELADPEDKVVGMTSYLRWIAVSYMLSTMVNPLYTLLISRKKGHLIFKSALFSVSAGLVFSCVSIYIFREGIHSLGEGLFLTESVFAICIAYFYLKEISIRQRKYIFMFRHSELKENLLSMGTDVKNVFISLVIVHCVDLTIFALFSGDPGVGSVMSYYFSTNGMVQSICLGFATAASVEVARSLKGSVVRYEFVNRQIMRLGLTIPGVMAALAYIYLTVGMRQFLQADLPENINYALGVIILVNAIGAFLQRSILRSNGDTGFMKRISLISSLGGRLPYAAMLCFLLPLSPDRVFFLYFGFACLSLVVCFFVWRRANYLIAINTPIGAI</sequence>
<dbReference type="Pfam" id="PF01554">
    <property type="entry name" value="MatE"/>
    <property type="match status" value="1"/>
</dbReference>
<evidence type="ECO:0000313" key="4">
    <source>
        <dbReference type="Proteomes" id="UP000050852"/>
    </source>
</evidence>
<feature type="transmembrane region" description="Helical" evidence="2">
    <location>
        <begin position="26"/>
        <end position="48"/>
    </location>
</feature>
<dbReference type="PATRIC" id="fig|1615673.3.peg.5447"/>
<evidence type="ECO:0000256" key="2">
    <source>
        <dbReference type="SAM" id="Phobius"/>
    </source>
</evidence>
<reference evidence="3 4" key="1">
    <citation type="submission" date="2015-02" db="EMBL/GenBank/DDBJ databases">
        <title>Two Pseudomonas sp. nov., isolated from raw milk.</title>
        <authorList>
            <person name="Wenning M."/>
            <person name="von Neubeck M."/>
            <person name="Huptas C."/>
            <person name="Scherer S."/>
        </authorList>
    </citation>
    <scope>NUCLEOTIDE SEQUENCE [LARGE SCALE GENOMIC DNA]</scope>
    <source>
        <strain evidence="3 4">DSM 29164</strain>
    </source>
</reference>
<keyword evidence="2" id="KW-0812">Transmembrane</keyword>
<dbReference type="GO" id="GO:0042910">
    <property type="term" value="F:xenobiotic transmembrane transporter activity"/>
    <property type="evidence" value="ECO:0007669"/>
    <property type="project" value="InterPro"/>
</dbReference>
<feature type="transmembrane region" description="Helical" evidence="2">
    <location>
        <begin position="54"/>
        <end position="75"/>
    </location>
</feature>
<comment type="caution">
    <text evidence="3">The sequence shown here is derived from an EMBL/GenBank/DDBJ whole genome shotgun (WGS) entry which is preliminary data.</text>
</comment>
<feature type="transmembrane region" description="Helical" evidence="2">
    <location>
        <begin position="250"/>
        <end position="268"/>
    </location>
</feature>
<feature type="transmembrane region" description="Helical" evidence="2">
    <location>
        <begin position="280"/>
        <end position="303"/>
    </location>
</feature>
<feature type="transmembrane region" description="Helical" evidence="2">
    <location>
        <begin position="418"/>
        <end position="436"/>
    </location>
</feature>
<evidence type="ECO:0000313" key="3">
    <source>
        <dbReference type="EMBL" id="KRP69956.1"/>
    </source>
</evidence>
<feature type="transmembrane region" description="Helical" evidence="2">
    <location>
        <begin position="356"/>
        <end position="378"/>
    </location>
</feature>
<dbReference type="InterPro" id="IPR002528">
    <property type="entry name" value="MATE_fam"/>
</dbReference>
<dbReference type="InterPro" id="IPR050222">
    <property type="entry name" value="MATE_MdtK"/>
</dbReference>
<name>A0A0R3AG00_9PSED</name>
<keyword evidence="2" id="KW-1133">Transmembrane helix</keyword>
<proteinExistence type="predicted"/>
<organism evidence="3 4">
    <name type="scientific">Pseudomonas paralactis</name>
    <dbReference type="NCBI Taxonomy" id="1615673"/>
    <lineage>
        <taxon>Bacteria</taxon>
        <taxon>Pseudomonadati</taxon>
        <taxon>Pseudomonadota</taxon>
        <taxon>Gammaproteobacteria</taxon>
        <taxon>Pseudomonadales</taxon>
        <taxon>Pseudomonadaceae</taxon>
        <taxon>Pseudomonas</taxon>
    </lineage>
</organism>
<dbReference type="PANTHER" id="PTHR43298">
    <property type="entry name" value="MULTIDRUG RESISTANCE PROTEIN NORM-RELATED"/>
    <property type="match status" value="1"/>
</dbReference>
<protein>
    <submittedName>
        <fullName evidence="3">Uncharacterized protein</fullName>
    </submittedName>
</protein>
<evidence type="ECO:0000256" key="1">
    <source>
        <dbReference type="ARBA" id="ARBA00022448"/>
    </source>
</evidence>
<feature type="transmembrane region" description="Helical" evidence="2">
    <location>
        <begin position="171"/>
        <end position="190"/>
    </location>
</feature>
<dbReference type="Proteomes" id="UP000050852">
    <property type="component" value="Unassembled WGS sequence"/>
</dbReference>
<feature type="transmembrane region" description="Helical" evidence="2">
    <location>
        <begin position="96"/>
        <end position="118"/>
    </location>
</feature>